<keyword evidence="2" id="KW-1133">Transmembrane helix</keyword>
<keyword evidence="4" id="KW-0378">Hydrolase</keyword>
<feature type="transmembrane region" description="Helical" evidence="2">
    <location>
        <begin position="41"/>
        <end position="60"/>
    </location>
</feature>
<keyword evidence="2" id="KW-0472">Membrane</keyword>
<evidence type="ECO:0000313" key="4">
    <source>
        <dbReference type="EMBL" id="EEW37612.1"/>
    </source>
</evidence>
<keyword evidence="5" id="KW-1185">Reference proteome</keyword>
<gene>
    <name evidence="4" type="ORF">HMPREF0444_0702</name>
</gene>
<feature type="transmembrane region" description="Helical" evidence="2">
    <location>
        <begin position="66"/>
        <end position="87"/>
    </location>
</feature>
<dbReference type="GO" id="GO:0006508">
    <property type="term" value="P:proteolysis"/>
    <property type="evidence" value="ECO:0007669"/>
    <property type="project" value="UniProtKB-KW"/>
</dbReference>
<dbReference type="InterPro" id="IPR003675">
    <property type="entry name" value="Rce1/LyrA-like_dom"/>
</dbReference>
<feature type="transmembrane region" description="Helical" evidence="2">
    <location>
        <begin position="149"/>
        <end position="176"/>
    </location>
</feature>
<dbReference type="GO" id="GO:0004175">
    <property type="term" value="F:endopeptidase activity"/>
    <property type="evidence" value="ECO:0007669"/>
    <property type="project" value="UniProtKB-ARBA"/>
</dbReference>
<evidence type="ECO:0000313" key="5">
    <source>
        <dbReference type="Proteomes" id="UP000005926"/>
    </source>
</evidence>
<evidence type="ECO:0000256" key="1">
    <source>
        <dbReference type="ARBA" id="ARBA00009067"/>
    </source>
</evidence>
<dbReference type="Pfam" id="PF02517">
    <property type="entry name" value="Rce1-like"/>
    <property type="match status" value="1"/>
</dbReference>
<comment type="similarity">
    <text evidence="1">Belongs to the UPF0177 family.</text>
</comment>
<keyword evidence="4" id="KW-0645">Protease</keyword>
<comment type="caution">
    <text evidence="4">The sequence shown here is derived from an EMBL/GenBank/DDBJ whole genome shotgun (WGS) entry which is preliminary data.</text>
</comment>
<dbReference type="RefSeq" id="WP_005606014.1">
    <property type="nucleotide sequence ID" value="NZ_CP102283.1"/>
</dbReference>
<evidence type="ECO:0000256" key="2">
    <source>
        <dbReference type="SAM" id="Phobius"/>
    </source>
</evidence>
<feature type="transmembrane region" description="Helical" evidence="2">
    <location>
        <begin position="6"/>
        <end position="29"/>
    </location>
</feature>
<protein>
    <submittedName>
        <fullName evidence="4">CAAX amino terminal protease family protein</fullName>
    </submittedName>
</protein>
<keyword evidence="2" id="KW-0812">Transmembrane</keyword>
<dbReference type="EMBL" id="ACKZ01000014">
    <property type="protein sequence ID" value="EEW37612.1"/>
    <property type="molecule type" value="Genomic_DNA"/>
</dbReference>
<feature type="transmembrane region" description="Helical" evidence="2">
    <location>
        <begin position="124"/>
        <end position="143"/>
    </location>
</feature>
<dbReference type="Proteomes" id="UP000005926">
    <property type="component" value="Unassembled WGS sequence"/>
</dbReference>
<sequence>MFEITYYTFISLLLYFIILFFSQVLYSVLKRKKTSLELLKIIRDLFKTIVFIVLLIYANILNLLSLSVNFVSLFFFGLFTLLFIFLFTKKDNSHYPLHTKVSAILLSPIIEEVICREIAYNSDYVLVSYILGTIIFIFFHFAFDFKSIIYFLCMSSLLFLLREQSGSVLNSILLHMMMNITVIYRK</sequence>
<dbReference type="AlphaFoldDB" id="C8NFK7"/>
<accession>C8NFK7</accession>
<organism evidence="4 5">
    <name type="scientific">Granulicatella adiacens ATCC 49175</name>
    <dbReference type="NCBI Taxonomy" id="638301"/>
    <lineage>
        <taxon>Bacteria</taxon>
        <taxon>Bacillati</taxon>
        <taxon>Bacillota</taxon>
        <taxon>Bacilli</taxon>
        <taxon>Lactobacillales</taxon>
        <taxon>Carnobacteriaceae</taxon>
        <taxon>Granulicatella</taxon>
    </lineage>
</organism>
<name>C8NFK7_9LACT</name>
<reference evidence="4 5" key="1">
    <citation type="submission" date="2009-08" db="EMBL/GenBank/DDBJ databases">
        <authorList>
            <person name="Muzny D."/>
            <person name="Qin X."/>
            <person name="Deng J."/>
            <person name="Jiang H."/>
            <person name="Liu Y."/>
            <person name="Qu J."/>
            <person name="Song X.-Z."/>
            <person name="Zhang L."/>
            <person name="Thornton R."/>
            <person name="Coyle M."/>
            <person name="Francisco L."/>
            <person name="Jackson L."/>
            <person name="Javaid M."/>
            <person name="Korchina V."/>
            <person name="Kovar C."/>
            <person name="Mata R."/>
            <person name="Mathew T."/>
            <person name="Ngo R."/>
            <person name="Nguyen L."/>
            <person name="Nguyen N."/>
            <person name="Okwuonu G."/>
            <person name="Ongeri F."/>
            <person name="Pham C."/>
            <person name="Simmons D."/>
            <person name="Wilczek-Boney K."/>
            <person name="Hale W."/>
            <person name="Jakkamsetti A."/>
            <person name="Pham P."/>
            <person name="Ruth R."/>
            <person name="San Lucas F."/>
            <person name="Warren J."/>
            <person name="Zhang J."/>
            <person name="Zhao Z."/>
            <person name="Zhou C."/>
            <person name="Zhu D."/>
            <person name="Lee S."/>
            <person name="Bess C."/>
            <person name="Blankenburg K."/>
            <person name="Forbes L."/>
            <person name="Fu Q."/>
            <person name="Gubbala S."/>
            <person name="Hirani K."/>
            <person name="Jayaseelan J.C."/>
            <person name="Lara F."/>
            <person name="Munidasa M."/>
            <person name="Palculict T."/>
            <person name="Patil S."/>
            <person name="Pu L.-L."/>
            <person name="Saada N."/>
            <person name="Tang L."/>
            <person name="Weissenberger G."/>
            <person name="Zhu Y."/>
            <person name="Hemphill L."/>
            <person name="Shang Y."/>
            <person name="Youmans B."/>
            <person name="Ayvaz T."/>
            <person name="Ross M."/>
            <person name="Santibanez J."/>
            <person name="Aqrawi P."/>
            <person name="Gross S."/>
            <person name="Joshi V."/>
            <person name="Fowler G."/>
            <person name="Nazareth L."/>
            <person name="Reid J."/>
            <person name="Worley K."/>
            <person name="Petrosino J."/>
            <person name="Highlander S."/>
            <person name="Gibbs R."/>
        </authorList>
    </citation>
    <scope>NUCLEOTIDE SEQUENCE [LARGE SCALE GENOMIC DNA]</scope>
    <source>
        <strain evidence="4 5">ATCC 49175</strain>
    </source>
</reference>
<feature type="domain" description="CAAX prenyl protease 2/Lysostaphin resistance protein A-like" evidence="3">
    <location>
        <begin position="101"/>
        <end position="180"/>
    </location>
</feature>
<dbReference type="HOGENOM" id="CLU_1452524_0_0_9"/>
<evidence type="ECO:0000259" key="3">
    <source>
        <dbReference type="Pfam" id="PF02517"/>
    </source>
</evidence>
<proteinExistence type="inferred from homology"/>
<dbReference type="GO" id="GO:0080120">
    <property type="term" value="P:CAAX-box protein maturation"/>
    <property type="evidence" value="ECO:0007669"/>
    <property type="project" value="UniProtKB-ARBA"/>
</dbReference>
<dbReference type="GeneID" id="94047490"/>